<feature type="transmembrane region" description="Helical" evidence="2">
    <location>
        <begin position="949"/>
        <end position="975"/>
    </location>
</feature>
<feature type="transmembrane region" description="Helical" evidence="2">
    <location>
        <begin position="912"/>
        <end position="929"/>
    </location>
</feature>
<keyword evidence="2" id="KW-1133">Transmembrane helix</keyword>
<feature type="transmembrane region" description="Helical" evidence="2">
    <location>
        <begin position="877"/>
        <end position="905"/>
    </location>
</feature>
<dbReference type="Proteomes" id="UP001374579">
    <property type="component" value="Unassembled WGS sequence"/>
</dbReference>
<feature type="compositionally biased region" description="Polar residues" evidence="1">
    <location>
        <begin position="585"/>
        <end position="600"/>
    </location>
</feature>
<dbReference type="EMBL" id="JBAMIC010000013">
    <property type="protein sequence ID" value="KAK7097811.1"/>
    <property type="molecule type" value="Genomic_DNA"/>
</dbReference>
<sequence>MTKTSFCSSFLQYILLVLLLVRESTPTRVSKRSEQYARTTEASSDVSPVALRSTLPERHRELLQPLVTTDTTHYGRNDSSLDMLSNDTTADNYIELTKSGSTSPKRSARFTDLTGLLPGSSTVRIGTEDKVRASVPQPLTPSLRPGSQTAPPFANETNDHFSKGVSTFTEDKAETPINSTHLPRTVEVNGSSDAEPTPGFMIPETTPLPPVWFVPVEVVPDADPQPLPDFHASTNPIITITEHAPKAPFDVPSPFERQVASIFPDFDYQVVALHTELCGTSCMFPYPGARSMVARACSPCFCDHLCPLYDDCCPDVQLLDTITLELLTFPLTRQEMKAMTEDRDLYTCEISHMKPVKSEKDFDNFFSMINYCPRTDSSNSSFQIPAHRTNSSQGTNGKSTAEEETAESLELKCENREMSDHWDYHRPLTSGHGVVYRNKFCAQCHGEHAENLTDWNTAVTCDADLLYAVTSAAEAYFLALNTTDCDVRFTATTAENLRRCKYVNKSVISSCNQTGLWRNYDAKIERACASFTSVVKRKYKNAFCYLCNTNVGFQGAYRDLDEGSDEANVGRASFYALLDLGAQDGSSNSARVERTTPNPSNERRQCEIGTTLDPLVCQCRKLSCAPGFRSEGDNCTQVFAESNYFGFKVCSRFQLTSPMPIAFVGRITSTMSYIHLPGTIYLYKAESFPRLGCEDNSTLTVDVTMEIYSTQAMLLREMADSLIRALKDHASRWANWNSGNLTVVTPAPDCLDYSDWISVIPDSCSTKSESMSVKLAVYNGPREMGVKNQMSFSTLRNTTFCPRVNLTQGEFSNFMVRLARLDLDESNITVDVTRERQATFYLLCVEDFHKILLPDACVSTPALPRTTSTRVEFEDTWTSLGVVSIVCTCVSLVSLLCVVVTYLALPPLREGTGLSTLAMTCLLFLAQALHEFGLEQYEIHQLCLVLALLLHFFWLSAVFMMTSCTLQLFFSIMFPLRARLTLASRKLLGVSLVSSFSLSAAVIGATVLSNQLIHGDPGYPAKYLCFIDRSMSRQLGFGLPLGLAVTFNVVLFIVTVVHIRRRPHLSSTRQNHVSLVACFRLSVITGACWLSLFLLAVPGTRPWLEYVAVVLLGLQGLLLATTLLLNKRVYNLWRQLCGHSKNRAAALQVSSQQSSGQNGSTLLVQQHSSCQSATTGLSSNNSSIKFDSPNKESLKTEKNSHPSDSDTQTCRL</sequence>
<protein>
    <recommendedName>
        <fullName evidence="6">G-protein coupled receptors family 2 profile 2 domain-containing protein</fullName>
    </recommendedName>
</protein>
<keyword evidence="3" id="KW-0732">Signal</keyword>
<evidence type="ECO:0000256" key="1">
    <source>
        <dbReference type="SAM" id="MobiDB-lite"/>
    </source>
</evidence>
<evidence type="ECO:0000256" key="3">
    <source>
        <dbReference type="SAM" id="SignalP"/>
    </source>
</evidence>
<feature type="compositionally biased region" description="Polar residues" evidence="1">
    <location>
        <begin position="1173"/>
        <end position="1185"/>
    </location>
</feature>
<proteinExistence type="predicted"/>
<dbReference type="PANTHER" id="PTHR45902">
    <property type="entry name" value="LATROPHILIN RECEPTOR-LIKE PROTEIN A"/>
    <property type="match status" value="1"/>
</dbReference>
<feature type="transmembrane region" description="Helical" evidence="2">
    <location>
        <begin position="1078"/>
        <end position="1097"/>
    </location>
</feature>
<feature type="compositionally biased region" description="Basic and acidic residues" evidence="1">
    <location>
        <begin position="1188"/>
        <end position="1204"/>
    </location>
</feature>
<keyword evidence="2" id="KW-0472">Membrane</keyword>
<feature type="transmembrane region" description="Helical" evidence="2">
    <location>
        <begin position="1037"/>
        <end position="1057"/>
    </location>
</feature>
<keyword evidence="2" id="KW-0812">Transmembrane</keyword>
<feature type="transmembrane region" description="Helical" evidence="2">
    <location>
        <begin position="987"/>
        <end position="1008"/>
    </location>
</feature>
<dbReference type="PANTHER" id="PTHR45902:SF1">
    <property type="entry name" value="LATROPHILIN RECEPTOR-LIKE PROTEIN A"/>
    <property type="match status" value="1"/>
</dbReference>
<evidence type="ECO:0000313" key="5">
    <source>
        <dbReference type="Proteomes" id="UP001374579"/>
    </source>
</evidence>
<evidence type="ECO:0000313" key="4">
    <source>
        <dbReference type="EMBL" id="KAK7097811.1"/>
    </source>
</evidence>
<name>A0AAN9B229_9CAEN</name>
<evidence type="ECO:0008006" key="6">
    <source>
        <dbReference type="Google" id="ProtNLM"/>
    </source>
</evidence>
<feature type="region of interest" description="Disordered" evidence="1">
    <location>
        <begin position="1173"/>
        <end position="1212"/>
    </location>
</feature>
<keyword evidence="5" id="KW-1185">Reference proteome</keyword>
<feature type="signal peptide" evidence="3">
    <location>
        <begin position="1"/>
        <end position="26"/>
    </location>
</feature>
<feature type="transmembrane region" description="Helical" evidence="2">
    <location>
        <begin position="1103"/>
        <end position="1125"/>
    </location>
</feature>
<feature type="chain" id="PRO_5042984275" description="G-protein coupled receptors family 2 profile 2 domain-containing protein" evidence="3">
    <location>
        <begin position="27"/>
        <end position="1212"/>
    </location>
</feature>
<feature type="compositionally biased region" description="Polar residues" evidence="1">
    <location>
        <begin position="380"/>
        <end position="397"/>
    </location>
</feature>
<accession>A0AAN9B229</accession>
<organism evidence="4 5">
    <name type="scientific">Littorina saxatilis</name>
    <dbReference type="NCBI Taxonomy" id="31220"/>
    <lineage>
        <taxon>Eukaryota</taxon>
        <taxon>Metazoa</taxon>
        <taxon>Spiralia</taxon>
        <taxon>Lophotrochozoa</taxon>
        <taxon>Mollusca</taxon>
        <taxon>Gastropoda</taxon>
        <taxon>Caenogastropoda</taxon>
        <taxon>Littorinimorpha</taxon>
        <taxon>Littorinoidea</taxon>
        <taxon>Littorinidae</taxon>
        <taxon>Littorina</taxon>
    </lineage>
</organism>
<dbReference type="InterPro" id="IPR053231">
    <property type="entry name" value="GPCR_LN-TM7"/>
</dbReference>
<feature type="region of interest" description="Disordered" evidence="1">
    <location>
        <begin position="585"/>
        <end position="604"/>
    </location>
</feature>
<evidence type="ECO:0000256" key="2">
    <source>
        <dbReference type="SAM" id="Phobius"/>
    </source>
</evidence>
<dbReference type="Gene3D" id="1.20.1070.10">
    <property type="entry name" value="Rhodopsin 7-helix transmembrane proteins"/>
    <property type="match status" value="1"/>
</dbReference>
<reference evidence="4 5" key="1">
    <citation type="submission" date="2024-02" db="EMBL/GenBank/DDBJ databases">
        <title>Chromosome-scale genome assembly of the rough periwinkle Littorina saxatilis.</title>
        <authorList>
            <person name="De Jode A."/>
            <person name="Faria R."/>
            <person name="Formenti G."/>
            <person name="Sims Y."/>
            <person name="Smith T.P."/>
            <person name="Tracey A."/>
            <person name="Wood J.M.D."/>
            <person name="Zagrodzka Z.B."/>
            <person name="Johannesson K."/>
            <person name="Butlin R.K."/>
            <person name="Leder E.H."/>
        </authorList>
    </citation>
    <scope>NUCLEOTIDE SEQUENCE [LARGE SCALE GENOMIC DNA]</scope>
    <source>
        <strain evidence="4">Snail1</strain>
        <tissue evidence="4">Muscle</tissue>
    </source>
</reference>
<feature type="region of interest" description="Disordered" evidence="1">
    <location>
        <begin position="380"/>
        <end position="408"/>
    </location>
</feature>
<dbReference type="AlphaFoldDB" id="A0AAN9B229"/>
<comment type="caution">
    <text evidence="4">The sequence shown here is derived from an EMBL/GenBank/DDBJ whole genome shotgun (WGS) entry which is preliminary data.</text>
</comment>
<gene>
    <name evidence="4" type="ORF">V1264_004735</name>
</gene>